<evidence type="ECO:0000313" key="1">
    <source>
        <dbReference type="EMBL" id="MBB5174124.1"/>
    </source>
</evidence>
<dbReference type="Gene3D" id="2.40.128.20">
    <property type="match status" value="1"/>
</dbReference>
<organism evidence="1 2">
    <name type="scientific">Texcoconibacillus texcoconensis</name>
    <dbReference type="NCBI Taxonomy" id="1095777"/>
    <lineage>
        <taxon>Bacteria</taxon>
        <taxon>Bacillati</taxon>
        <taxon>Bacillota</taxon>
        <taxon>Bacilli</taxon>
        <taxon>Bacillales</taxon>
        <taxon>Bacillaceae</taxon>
        <taxon>Texcoconibacillus</taxon>
    </lineage>
</organism>
<comment type="caution">
    <text evidence="1">The sequence shown here is derived from an EMBL/GenBank/DDBJ whole genome shotgun (WGS) entry which is preliminary data.</text>
</comment>
<dbReference type="Proteomes" id="UP000551878">
    <property type="component" value="Unassembled WGS sequence"/>
</dbReference>
<name>A0A840QRY6_9BACI</name>
<dbReference type="RefSeq" id="WP_184664559.1">
    <property type="nucleotide sequence ID" value="NZ_JACHHB010000010.1"/>
</dbReference>
<evidence type="ECO:0000313" key="2">
    <source>
        <dbReference type="Proteomes" id="UP000551878"/>
    </source>
</evidence>
<gene>
    <name evidence="1" type="ORF">HNQ41_002318</name>
</gene>
<protein>
    <submittedName>
        <fullName evidence="1">Uncharacterized beta-barrel protein YwiB (DUF1934 family)</fullName>
    </submittedName>
</protein>
<dbReference type="AlphaFoldDB" id="A0A840QRY6"/>
<accession>A0A840QRY6</accession>
<dbReference type="Pfam" id="PF09148">
    <property type="entry name" value="DUF1934"/>
    <property type="match status" value="1"/>
</dbReference>
<proteinExistence type="predicted"/>
<dbReference type="InterPro" id="IPR012674">
    <property type="entry name" value="Calycin"/>
</dbReference>
<dbReference type="SUPFAM" id="SSF50814">
    <property type="entry name" value="Lipocalins"/>
    <property type="match status" value="1"/>
</dbReference>
<sequence>MSDTTHKVPVKIEMKTVIHDEGRQHTNRWFAAGELFEKSSGLFLRFDEQTDDNASIRQTIKAQTGEMTVIRNGDVEMKQRFISNQETEGMYQSPYGPLSMVTKTKHVDVEWDPVQKTGSLHVGYELFLQGQEAGYHDMQVKIKEENDESSSGN</sequence>
<dbReference type="EMBL" id="JACHHB010000010">
    <property type="protein sequence ID" value="MBB5174124.1"/>
    <property type="molecule type" value="Genomic_DNA"/>
</dbReference>
<dbReference type="InterPro" id="IPR015231">
    <property type="entry name" value="DUF1934"/>
</dbReference>
<reference evidence="1 2" key="1">
    <citation type="submission" date="2020-08" db="EMBL/GenBank/DDBJ databases">
        <title>Genomic Encyclopedia of Type Strains, Phase IV (KMG-IV): sequencing the most valuable type-strain genomes for metagenomic binning, comparative biology and taxonomic classification.</title>
        <authorList>
            <person name="Goeker M."/>
        </authorList>
    </citation>
    <scope>NUCLEOTIDE SEQUENCE [LARGE SCALE GENOMIC DNA]</scope>
    <source>
        <strain evidence="1 2">DSM 24696</strain>
    </source>
</reference>
<keyword evidence="2" id="KW-1185">Reference proteome</keyword>